<keyword evidence="1" id="KW-0472">Membrane</keyword>
<keyword evidence="1" id="KW-1133">Transmembrane helix</keyword>
<reference evidence="2" key="1">
    <citation type="journal article" date="2022" name="bioRxiv">
        <title>Sequencing and chromosome-scale assembly of the giantPleurodeles waltlgenome.</title>
        <authorList>
            <person name="Brown T."/>
            <person name="Elewa A."/>
            <person name="Iarovenko S."/>
            <person name="Subramanian E."/>
            <person name="Araus A.J."/>
            <person name="Petzold A."/>
            <person name="Susuki M."/>
            <person name="Suzuki K.-i.T."/>
            <person name="Hayashi T."/>
            <person name="Toyoda A."/>
            <person name="Oliveira C."/>
            <person name="Osipova E."/>
            <person name="Leigh N.D."/>
            <person name="Simon A."/>
            <person name="Yun M.H."/>
        </authorList>
    </citation>
    <scope>NUCLEOTIDE SEQUENCE</scope>
    <source>
        <strain evidence="2">20211129_DDA</strain>
        <tissue evidence="2">Liver</tissue>
    </source>
</reference>
<protein>
    <recommendedName>
        <fullName evidence="4">FXYD domain-containing ion transport regulator</fullName>
    </recommendedName>
</protein>
<evidence type="ECO:0000313" key="3">
    <source>
        <dbReference type="Proteomes" id="UP001066276"/>
    </source>
</evidence>
<dbReference type="Proteomes" id="UP001066276">
    <property type="component" value="Chromosome 7"/>
</dbReference>
<proteinExistence type="predicted"/>
<name>A0AAV7PDG1_PLEWA</name>
<feature type="non-terminal residue" evidence="2">
    <location>
        <position position="1"/>
    </location>
</feature>
<evidence type="ECO:0008006" key="4">
    <source>
        <dbReference type="Google" id="ProtNLM"/>
    </source>
</evidence>
<sequence>VQWYSIRSLSGKNIIVTAAFVRDTMDDSLWILFGAILLFLLAASARSLCFCGRKWRCS</sequence>
<accession>A0AAV7PDG1</accession>
<evidence type="ECO:0000256" key="1">
    <source>
        <dbReference type="SAM" id="Phobius"/>
    </source>
</evidence>
<dbReference type="AlphaFoldDB" id="A0AAV7PDG1"/>
<gene>
    <name evidence="2" type="ORF">NDU88_003548</name>
</gene>
<keyword evidence="3" id="KW-1185">Reference proteome</keyword>
<feature type="transmembrane region" description="Helical" evidence="1">
    <location>
        <begin position="29"/>
        <end position="49"/>
    </location>
</feature>
<comment type="caution">
    <text evidence="2">The sequence shown here is derived from an EMBL/GenBank/DDBJ whole genome shotgun (WGS) entry which is preliminary data.</text>
</comment>
<dbReference type="EMBL" id="JANPWB010000011">
    <property type="protein sequence ID" value="KAJ1125110.1"/>
    <property type="molecule type" value="Genomic_DNA"/>
</dbReference>
<feature type="non-terminal residue" evidence="2">
    <location>
        <position position="58"/>
    </location>
</feature>
<evidence type="ECO:0000313" key="2">
    <source>
        <dbReference type="EMBL" id="KAJ1125110.1"/>
    </source>
</evidence>
<keyword evidence="1" id="KW-0812">Transmembrane</keyword>
<organism evidence="2 3">
    <name type="scientific">Pleurodeles waltl</name>
    <name type="common">Iberian ribbed newt</name>
    <dbReference type="NCBI Taxonomy" id="8319"/>
    <lineage>
        <taxon>Eukaryota</taxon>
        <taxon>Metazoa</taxon>
        <taxon>Chordata</taxon>
        <taxon>Craniata</taxon>
        <taxon>Vertebrata</taxon>
        <taxon>Euteleostomi</taxon>
        <taxon>Amphibia</taxon>
        <taxon>Batrachia</taxon>
        <taxon>Caudata</taxon>
        <taxon>Salamandroidea</taxon>
        <taxon>Salamandridae</taxon>
        <taxon>Pleurodelinae</taxon>
        <taxon>Pleurodeles</taxon>
    </lineage>
</organism>